<evidence type="ECO:0000256" key="3">
    <source>
        <dbReference type="ARBA" id="ARBA00023237"/>
    </source>
</evidence>
<dbReference type="RefSeq" id="WP_184833303.1">
    <property type="nucleotide sequence ID" value="NZ_JACHMN010000002.1"/>
</dbReference>
<dbReference type="Pfam" id="PF04972">
    <property type="entry name" value="BON"/>
    <property type="match status" value="1"/>
</dbReference>
<comment type="caution">
    <text evidence="7">The sequence shown here is derived from an EMBL/GenBank/DDBJ whole genome shotgun (WGS) entry which is preliminary data.</text>
</comment>
<dbReference type="Gene3D" id="3.40.1520.20">
    <property type="match status" value="1"/>
</dbReference>
<accession>A0A841BFI0</accession>
<keyword evidence="8" id="KW-1185">Reference proteome</keyword>
<dbReference type="InterPro" id="IPR036737">
    <property type="entry name" value="OmpA-like_sf"/>
</dbReference>
<evidence type="ECO:0000256" key="2">
    <source>
        <dbReference type="ARBA" id="ARBA00023136"/>
    </source>
</evidence>
<feature type="domain" description="OmpA-like" evidence="6">
    <location>
        <begin position="218"/>
        <end position="334"/>
    </location>
</feature>
<organism evidence="7 8">
    <name type="scientific">Allocatelliglobosispora scoriae</name>
    <dbReference type="NCBI Taxonomy" id="643052"/>
    <lineage>
        <taxon>Bacteria</taxon>
        <taxon>Bacillati</taxon>
        <taxon>Actinomycetota</taxon>
        <taxon>Actinomycetes</taxon>
        <taxon>Micromonosporales</taxon>
        <taxon>Micromonosporaceae</taxon>
        <taxon>Allocatelliglobosispora</taxon>
    </lineage>
</organism>
<keyword evidence="2 4" id="KW-0472">Membrane</keyword>
<reference evidence="7 8" key="1">
    <citation type="submission" date="2020-08" db="EMBL/GenBank/DDBJ databases">
        <title>Sequencing the genomes of 1000 actinobacteria strains.</title>
        <authorList>
            <person name="Klenk H.-P."/>
        </authorList>
    </citation>
    <scope>NUCLEOTIDE SEQUENCE [LARGE SCALE GENOMIC DNA]</scope>
    <source>
        <strain evidence="7 8">DSM 45362</strain>
    </source>
</reference>
<dbReference type="Proteomes" id="UP000587527">
    <property type="component" value="Unassembled WGS sequence"/>
</dbReference>
<name>A0A841BFI0_9ACTN</name>
<gene>
    <name evidence="7" type="ORF">F4553_001226</name>
</gene>
<dbReference type="Gene3D" id="3.30.1330.60">
    <property type="entry name" value="OmpA-like domain"/>
    <property type="match status" value="1"/>
</dbReference>
<dbReference type="GO" id="GO:0009279">
    <property type="term" value="C:cell outer membrane"/>
    <property type="evidence" value="ECO:0007669"/>
    <property type="project" value="UniProtKB-SubCell"/>
</dbReference>
<dbReference type="PANTHER" id="PTHR30329:SF21">
    <property type="entry name" value="LIPOPROTEIN YIAD-RELATED"/>
    <property type="match status" value="1"/>
</dbReference>
<keyword evidence="5" id="KW-0812">Transmembrane</keyword>
<dbReference type="PANTHER" id="PTHR30329">
    <property type="entry name" value="STATOR ELEMENT OF FLAGELLAR MOTOR COMPLEX"/>
    <property type="match status" value="1"/>
</dbReference>
<evidence type="ECO:0000256" key="5">
    <source>
        <dbReference type="SAM" id="Phobius"/>
    </source>
</evidence>
<dbReference type="PRINTS" id="PR01021">
    <property type="entry name" value="OMPADOMAIN"/>
</dbReference>
<dbReference type="InterPro" id="IPR007055">
    <property type="entry name" value="BON_dom"/>
</dbReference>
<dbReference type="AlphaFoldDB" id="A0A841BFI0"/>
<sequence length="334" mass="34270">MTQQGRILKAPLWVGITVGVVGLVVVALAQNIANRHSIEDNLTRRSSLALEKAGITGAQVDFVGRDGSLVVTSTADIIRAEEIVGNLEGVRVVDVTGPDLPPRDPWITISVDGSTVRATGAVSSEALRAALTGRLGTQDGITVDPAVGDEGVAGLAGIVSALGTTSKGVSIVLNTGRITLSGSVESAAIHDATGAAAASAIGPGNVTDLLTVVPPPKEIQKALIALPPITFENDSAVLTAAGRAAVARAATILLANPAVVVRIEGHTDTTNSAEFNLALSRARSTTVLNSLVAAGVDRSRLSAFGFGETRLRVPDTTPQNRAINRRVEFIVQNP</sequence>
<dbReference type="SUPFAM" id="SSF103088">
    <property type="entry name" value="OmpA-like"/>
    <property type="match status" value="1"/>
</dbReference>
<dbReference type="InterPro" id="IPR050330">
    <property type="entry name" value="Bact_OuterMem_StrucFunc"/>
</dbReference>
<dbReference type="InterPro" id="IPR006665">
    <property type="entry name" value="OmpA-like"/>
</dbReference>
<dbReference type="EMBL" id="JACHMN010000002">
    <property type="protein sequence ID" value="MBB5867847.1"/>
    <property type="molecule type" value="Genomic_DNA"/>
</dbReference>
<dbReference type="PROSITE" id="PS51123">
    <property type="entry name" value="OMPA_2"/>
    <property type="match status" value="1"/>
</dbReference>
<evidence type="ECO:0000256" key="4">
    <source>
        <dbReference type="PROSITE-ProRule" id="PRU00473"/>
    </source>
</evidence>
<evidence type="ECO:0000259" key="6">
    <source>
        <dbReference type="PROSITE" id="PS51123"/>
    </source>
</evidence>
<proteinExistence type="predicted"/>
<dbReference type="CDD" id="cd07185">
    <property type="entry name" value="OmpA_C-like"/>
    <property type="match status" value="1"/>
</dbReference>
<protein>
    <submittedName>
        <fullName evidence="7">Outer membrane protein OmpA-like peptidoglycan-associated protein</fullName>
    </submittedName>
</protein>
<comment type="subcellular location">
    <subcellularLocation>
        <location evidence="1">Cell outer membrane</location>
    </subcellularLocation>
</comment>
<keyword evidence="3" id="KW-0998">Cell outer membrane</keyword>
<evidence type="ECO:0000313" key="8">
    <source>
        <dbReference type="Proteomes" id="UP000587527"/>
    </source>
</evidence>
<evidence type="ECO:0000256" key="1">
    <source>
        <dbReference type="ARBA" id="ARBA00004442"/>
    </source>
</evidence>
<dbReference type="InterPro" id="IPR006664">
    <property type="entry name" value="OMP_bac"/>
</dbReference>
<evidence type="ECO:0000313" key="7">
    <source>
        <dbReference type="EMBL" id="MBB5867847.1"/>
    </source>
</evidence>
<feature type="transmembrane region" description="Helical" evidence="5">
    <location>
        <begin position="12"/>
        <end position="33"/>
    </location>
</feature>
<keyword evidence="5" id="KW-1133">Transmembrane helix</keyword>
<dbReference type="Pfam" id="PF00691">
    <property type="entry name" value="OmpA"/>
    <property type="match status" value="1"/>
</dbReference>